<dbReference type="EMBL" id="BMAU01021284">
    <property type="protein sequence ID" value="GFY08910.1"/>
    <property type="molecule type" value="Genomic_DNA"/>
</dbReference>
<reference evidence="2" key="1">
    <citation type="submission" date="2020-08" db="EMBL/GenBank/DDBJ databases">
        <title>Multicomponent nature underlies the extraordinary mechanical properties of spider dragline silk.</title>
        <authorList>
            <person name="Kono N."/>
            <person name="Nakamura H."/>
            <person name="Mori M."/>
            <person name="Yoshida Y."/>
            <person name="Ohtoshi R."/>
            <person name="Malay A.D."/>
            <person name="Moran D.A.P."/>
            <person name="Tomita M."/>
            <person name="Numata K."/>
            <person name="Arakawa K."/>
        </authorList>
    </citation>
    <scope>NUCLEOTIDE SEQUENCE</scope>
</reference>
<sequence length="70" mass="7773">MPGQSHPKVAMVREDRYLSIIARRNGDAINSQFSHELFSPRKASTLGGKPKKRQARTRWPQVNIAGQGGS</sequence>
<feature type="region of interest" description="Disordered" evidence="1">
    <location>
        <begin position="40"/>
        <end position="70"/>
    </location>
</feature>
<keyword evidence="3" id="KW-1185">Reference proteome</keyword>
<proteinExistence type="predicted"/>
<accession>A0A8X6SCT9</accession>
<comment type="caution">
    <text evidence="2">The sequence shown here is derived from an EMBL/GenBank/DDBJ whole genome shotgun (WGS) entry which is preliminary data.</text>
</comment>
<organism evidence="2 3">
    <name type="scientific">Trichonephila clavipes</name>
    <name type="common">Golden silk orbweaver</name>
    <name type="synonym">Nephila clavipes</name>
    <dbReference type="NCBI Taxonomy" id="2585209"/>
    <lineage>
        <taxon>Eukaryota</taxon>
        <taxon>Metazoa</taxon>
        <taxon>Ecdysozoa</taxon>
        <taxon>Arthropoda</taxon>
        <taxon>Chelicerata</taxon>
        <taxon>Arachnida</taxon>
        <taxon>Araneae</taxon>
        <taxon>Araneomorphae</taxon>
        <taxon>Entelegynae</taxon>
        <taxon>Araneoidea</taxon>
        <taxon>Nephilidae</taxon>
        <taxon>Trichonephila</taxon>
    </lineage>
</organism>
<evidence type="ECO:0000256" key="1">
    <source>
        <dbReference type="SAM" id="MobiDB-lite"/>
    </source>
</evidence>
<dbReference type="Proteomes" id="UP000887159">
    <property type="component" value="Unassembled WGS sequence"/>
</dbReference>
<gene>
    <name evidence="2" type="ORF">TNCV_4661021</name>
</gene>
<evidence type="ECO:0000313" key="3">
    <source>
        <dbReference type="Proteomes" id="UP000887159"/>
    </source>
</evidence>
<evidence type="ECO:0000313" key="2">
    <source>
        <dbReference type="EMBL" id="GFY08910.1"/>
    </source>
</evidence>
<name>A0A8X6SCT9_TRICX</name>
<protein>
    <submittedName>
        <fullName evidence="2">Uncharacterized protein</fullName>
    </submittedName>
</protein>
<dbReference type="AlphaFoldDB" id="A0A8X6SCT9"/>